<dbReference type="InterPro" id="IPR025616">
    <property type="entry name" value="YpjP"/>
</dbReference>
<feature type="region of interest" description="Disordered" evidence="1">
    <location>
        <begin position="36"/>
        <end position="58"/>
    </location>
</feature>
<evidence type="ECO:0000313" key="3">
    <source>
        <dbReference type="EMBL" id="KPH74322.1"/>
    </source>
</evidence>
<reference evidence="3 4" key="1">
    <citation type="submission" date="2015-07" db="EMBL/GenBank/DDBJ databases">
        <title>High-quality draft genome sequence of Oceanobacillus caeni HM6, a bacillus isolated from a human feces.</title>
        <authorList>
            <person name="Kumar J."/>
            <person name="Verma M.K."/>
            <person name="Pandey R."/>
            <person name="Bhambi M."/>
            <person name="Chauhan N."/>
        </authorList>
    </citation>
    <scope>NUCLEOTIDE SEQUENCE [LARGE SCALE GENOMIC DNA]</scope>
    <source>
        <strain evidence="3 4">HM6</strain>
    </source>
</reference>
<feature type="compositionally biased region" description="Polar residues" evidence="1">
    <location>
        <begin position="38"/>
        <end position="54"/>
    </location>
</feature>
<evidence type="ECO:0000313" key="4">
    <source>
        <dbReference type="Proteomes" id="UP000037854"/>
    </source>
</evidence>
<gene>
    <name evidence="3" type="ORF">AFL42_10535</name>
</gene>
<dbReference type="Proteomes" id="UP000037854">
    <property type="component" value="Unassembled WGS sequence"/>
</dbReference>
<proteinExistence type="predicted"/>
<dbReference type="RefSeq" id="WP_047186828.1">
    <property type="nucleotide sequence ID" value="NZ_JAHHXM010000020.1"/>
</dbReference>
<keyword evidence="4" id="KW-1185">Reference proteome</keyword>
<dbReference type="EMBL" id="LGTK01000033">
    <property type="protein sequence ID" value="KPH74322.1"/>
    <property type="molecule type" value="Genomic_DNA"/>
</dbReference>
<evidence type="ECO:0008006" key="5">
    <source>
        <dbReference type="Google" id="ProtNLM"/>
    </source>
</evidence>
<comment type="caution">
    <text evidence="3">The sequence shown here is derived from an EMBL/GenBank/DDBJ whole genome shotgun (WGS) entry which is preliminary data.</text>
</comment>
<name>A0ABR5MIM8_9BACI</name>
<sequence length="204" mass="23863">MKVWFKKVLVVLTTVATLGMYTPTALLEVQADQAKDNLPNSDQNEDSSNTTVPIQQEKPIDIQREQTLHHHKEYFINDMLNQAKDQTMTKFGPRMVNKVEDEFTNQILPTMESVLATLVDDAGDDYIHYEITETPSNGYGEKIFHVYDHRKGQDVARFDVRRENRPLEGYFFNFHYHLSKDGFNEHHEIGDLYWDKNIPPKWMA</sequence>
<organism evidence="3 4">
    <name type="scientific">Oceanobacillus caeni</name>
    <dbReference type="NCBI Taxonomy" id="405946"/>
    <lineage>
        <taxon>Bacteria</taxon>
        <taxon>Bacillati</taxon>
        <taxon>Bacillota</taxon>
        <taxon>Bacilli</taxon>
        <taxon>Bacillales</taxon>
        <taxon>Bacillaceae</taxon>
        <taxon>Oceanobacillus</taxon>
    </lineage>
</organism>
<evidence type="ECO:0000256" key="1">
    <source>
        <dbReference type="SAM" id="MobiDB-lite"/>
    </source>
</evidence>
<evidence type="ECO:0000256" key="2">
    <source>
        <dbReference type="SAM" id="SignalP"/>
    </source>
</evidence>
<accession>A0ABR5MIM8</accession>
<protein>
    <recommendedName>
        <fullName evidence="5">Cell division protein FtsK</fullName>
    </recommendedName>
</protein>
<dbReference type="Pfam" id="PF14005">
    <property type="entry name" value="YpjP"/>
    <property type="match status" value="1"/>
</dbReference>
<feature type="signal peptide" evidence="2">
    <location>
        <begin position="1"/>
        <end position="27"/>
    </location>
</feature>
<keyword evidence="2" id="KW-0732">Signal</keyword>
<feature type="chain" id="PRO_5046264105" description="Cell division protein FtsK" evidence="2">
    <location>
        <begin position="28"/>
        <end position="204"/>
    </location>
</feature>